<evidence type="ECO:0000256" key="5">
    <source>
        <dbReference type="SAM" id="SignalP"/>
    </source>
</evidence>
<evidence type="ECO:0000256" key="3">
    <source>
        <dbReference type="ARBA" id="ARBA00022989"/>
    </source>
</evidence>
<sequence>LYAVGFMSLLSSFFPVFPTGASLSRSAVCEASGTNTQVRNANYRVYSC</sequence>
<evidence type="ECO:0000259" key="6">
    <source>
        <dbReference type="Pfam" id="PF00916"/>
    </source>
</evidence>
<keyword evidence="5" id="KW-0732">Signal</keyword>
<comment type="subcellular location">
    <subcellularLocation>
        <location evidence="1">Membrane</location>
        <topology evidence="1">Multi-pass membrane protein</topology>
    </subcellularLocation>
</comment>
<organism evidence="7">
    <name type="scientific">Anisakis simplex</name>
    <name type="common">Herring worm</name>
    <dbReference type="NCBI Taxonomy" id="6269"/>
    <lineage>
        <taxon>Eukaryota</taxon>
        <taxon>Metazoa</taxon>
        <taxon>Ecdysozoa</taxon>
        <taxon>Nematoda</taxon>
        <taxon>Chromadorea</taxon>
        <taxon>Rhabditida</taxon>
        <taxon>Spirurina</taxon>
        <taxon>Ascaridomorpha</taxon>
        <taxon>Ascaridoidea</taxon>
        <taxon>Anisakidae</taxon>
        <taxon>Anisakis</taxon>
        <taxon>Anisakis simplex complex</taxon>
    </lineage>
</organism>
<dbReference type="AlphaFoldDB" id="A0A0M3JPU2"/>
<dbReference type="WBParaSite" id="ASIM_0000969301-mRNA-1">
    <property type="protein sequence ID" value="ASIM_0000969301-mRNA-1"/>
    <property type="gene ID" value="ASIM_0000969301"/>
</dbReference>
<evidence type="ECO:0000256" key="1">
    <source>
        <dbReference type="ARBA" id="ARBA00004141"/>
    </source>
</evidence>
<name>A0A0M3JPU2_ANISI</name>
<dbReference type="Pfam" id="PF00916">
    <property type="entry name" value="Sulfate_transp"/>
    <property type="match status" value="1"/>
</dbReference>
<dbReference type="InterPro" id="IPR011547">
    <property type="entry name" value="SLC26A/SulP_dom"/>
</dbReference>
<evidence type="ECO:0000256" key="2">
    <source>
        <dbReference type="ARBA" id="ARBA00022692"/>
    </source>
</evidence>
<proteinExistence type="predicted"/>
<dbReference type="GO" id="GO:0016020">
    <property type="term" value="C:membrane"/>
    <property type="evidence" value="ECO:0007669"/>
    <property type="project" value="UniProtKB-SubCell"/>
</dbReference>
<reference evidence="7" key="1">
    <citation type="submission" date="2017-02" db="UniProtKB">
        <authorList>
            <consortium name="WormBaseParasite"/>
        </authorList>
    </citation>
    <scope>IDENTIFICATION</scope>
</reference>
<feature type="chain" id="PRO_5005657650" evidence="5">
    <location>
        <begin position="22"/>
        <end position="48"/>
    </location>
</feature>
<keyword evidence="3" id="KW-1133">Transmembrane helix</keyword>
<keyword evidence="4" id="KW-0472">Membrane</keyword>
<feature type="signal peptide" evidence="5">
    <location>
        <begin position="1"/>
        <end position="21"/>
    </location>
</feature>
<protein>
    <submittedName>
        <fullName evidence="7">Sulfate_transp domain-containing protein</fullName>
    </submittedName>
</protein>
<keyword evidence="2" id="KW-0812">Transmembrane</keyword>
<evidence type="ECO:0000313" key="7">
    <source>
        <dbReference type="WBParaSite" id="ASIM_0000969301-mRNA-1"/>
    </source>
</evidence>
<feature type="domain" description="SLC26A/SulP transporter" evidence="6">
    <location>
        <begin position="1"/>
        <end position="39"/>
    </location>
</feature>
<accession>A0A0M3JPU2</accession>
<evidence type="ECO:0000256" key="4">
    <source>
        <dbReference type="ARBA" id="ARBA00023136"/>
    </source>
</evidence>